<comment type="caution">
    <text evidence="3">The sequence shown here is derived from an EMBL/GenBank/DDBJ whole genome shotgun (WGS) entry which is preliminary data.</text>
</comment>
<evidence type="ECO:0000313" key="3">
    <source>
        <dbReference type="EMBL" id="CAJ0815542.1"/>
    </source>
</evidence>
<comment type="similarity">
    <text evidence="1">Belongs to the AHA1 family.</text>
</comment>
<dbReference type="EMBL" id="CATZLL010000007">
    <property type="protein sequence ID" value="CAJ0815542.1"/>
    <property type="molecule type" value="Genomic_DNA"/>
</dbReference>
<keyword evidence="4" id="KW-1185">Reference proteome</keyword>
<sequence length="179" mass="20406">MNDYGTRIASDTVRLERVLPGPIERVWSYLVDSDKRGQWLAYGEIEPHVGGSVEHRFHNSKLTGHDDPPPPEFARYDGEHLMTARVLAYAPPHLLAYTWPGGGEVPSEVRFELAQEGDDVRLTVTHSRLPNRDEMVSVSGGWHTHLGVLADRLAERSPVSFWQTFARLHDEYQRRIPRS</sequence>
<evidence type="ECO:0000259" key="2">
    <source>
        <dbReference type="Pfam" id="PF08327"/>
    </source>
</evidence>
<dbReference type="InterPro" id="IPR023393">
    <property type="entry name" value="START-like_dom_sf"/>
</dbReference>
<dbReference type="Proteomes" id="UP001189757">
    <property type="component" value="Unassembled WGS sequence"/>
</dbReference>
<dbReference type="Pfam" id="PF08327">
    <property type="entry name" value="AHSA1"/>
    <property type="match status" value="1"/>
</dbReference>
<accession>A0ABM9K6J0</accession>
<dbReference type="CDD" id="cd08899">
    <property type="entry name" value="SRPBCC_CalC_Aha1-like_6"/>
    <property type="match status" value="1"/>
</dbReference>
<evidence type="ECO:0000313" key="4">
    <source>
        <dbReference type="Proteomes" id="UP001189757"/>
    </source>
</evidence>
<gene>
    <name evidence="3" type="ORF">LMG18101_02621</name>
</gene>
<feature type="domain" description="Activator of Hsp90 ATPase homologue 1/2-like C-terminal" evidence="2">
    <location>
        <begin position="22"/>
        <end position="153"/>
    </location>
</feature>
<dbReference type="SUPFAM" id="SSF55961">
    <property type="entry name" value="Bet v1-like"/>
    <property type="match status" value="1"/>
</dbReference>
<evidence type="ECO:0000256" key="1">
    <source>
        <dbReference type="ARBA" id="ARBA00006817"/>
    </source>
</evidence>
<dbReference type="RefSeq" id="WP_199030715.1">
    <property type="nucleotide sequence ID" value="NZ_CATZLL010000007.1"/>
</dbReference>
<organism evidence="3 4">
    <name type="scientific">Ralstonia flaminis</name>
    <dbReference type="NCBI Taxonomy" id="3058597"/>
    <lineage>
        <taxon>Bacteria</taxon>
        <taxon>Pseudomonadati</taxon>
        <taxon>Pseudomonadota</taxon>
        <taxon>Betaproteobacteria</taxon>
        <taxon>Burkholderiales</taxon>
        <taxon>Burkholderiaceae</taxon>
        <taxon>Ralstonia</taxon>
    </lineage>
</organism>
<proteinExistence type="inferred from homology"/>
<reference evidence="3 4" key="1">
    <citation type="submission" date="2023-07" db="EMBL/GenBank/DDBJ databases">
        <authorList>
            <person name="Peeters C."/>
        </authorList>
    </citation>
    <scope>NUCLEOTIDE SEQUENCE [LARGE SCALE GENOMIC DNA]</scope>
    <source>
        <strain evidence="3 4">LMG 18101</strain>
    </source>
</reference>
<name>A0ABM9K6J0_9RALS</name>
<dbReference type="Gene3D" id="3.30.530.20">
    <property type="match status" value="1"/>
</dbReference>
<dbReference type="InterPro" id="IPR013538">
    <property type="entry name" value="ASHA1/2-like_C"/>
</dbReference>
<protein>
    <recommendedName>
        <fullName evidence="2">Activator of Hsp90 ATPase homologue 1/2-like C-terminal domain-containing protein</fullName>
    </recommendedName>
</protein>